<feature type="compositionally biased region" description="Low complexity" evidence="1">
    <location>
        <begin position="346"/>
        <end position="369"/>
    </location>
</feature>
<proteinExistence type="predicted"/>
<protein>
    <submittedName>
        <fullName evidence="2">Uncharacterized protein</fullName>
    </submittedName>
</protein>
<dbReference type="RefSeq" id="XP_046063993.1">
    <property type="nucleotide sequence ID" value="XM_046201806.1"/>
</dbReference>
<name>A0A9P8PE29_9ASCO</name>
<reference evidence="2" key="2">
    <citation type="submission" date="2021-01" db="EMBL/GenBank/DDBJ databases">
        <authorList>
            <person name="Schikora-Tamarit M.A."/>
        </authorList>
    </citation>
    <scope>NUCLEOTIDE SEQUENCE</scope>
    <source>
        <strain evidence="2">CBS6075</strain>
    </source>
</reference>
<dbReference type="GeneID" id="70233051"/>
<keyword evidence="3" id="KW-1185">Reference proteome</keyword>
<sequence length="392" mass="43905">MRHPTVSDNMLGSHTRSHFISLQHSKAAYYIQLYVQFELGHTQHGVVVLHRDMSDVSVSPFCDLLDVHGFLCFFHHHGLDGEDAWVDGLFEVEGVVSGTDSGDVVEVEHIAHLGVFEPERQNHLVSLGHEIRSVVDSERGTNHQEPFVPVADRQCCFVETLVDHGPLAGDANWIQNKKRVVTEPFQSLWRVSLAQDVGCVVVVADNLTNGPRSDHADVGPMGIGWRVWQHGENANHKQQSRRHLHHGRHERRTHVTHGRVVYFRHGKTLDQGVPRGGQVKDLIAGIENGNKRRVYQHERPKCAGNNVVIDDPRRRRHGGKKISPGPGSRSRSSPPDRRRSPRRTRAGTTTDHGPGPGPAAAGAGFASTPRRPVPRRYPKQHCTCFAFEQEFR</sequence>
<evidence type="ECO:0000313" key="2">
    <source>
        <dbReference type="EMBL" id="KAH3670568.1"/>
    </source>
</evidence>
<dbReference type="Proteomes" id="UP000769157">
    <property type="component" value="Unassembled WGS sequence"/>
</dbReference>
<evidence type="ECO:0000256" key="1">
    <source>
        <dbReference type="SAM" id="MobiDB-lite"/>
    </source>
</evidence>
<reference evidence="2" key="1">
    <citation type="journal article" date="2021" name="Open Biol.">
        <title>Shared evolutionary footprints suggest mitochondrial oxidative damage underlies multiple complex I losses in fungi.</title>
        <authorList>
            <person name="Schikora-Tamarit M.A."/>
            <person name="Marcet-Houben M."/>
            <person name="Nosek J."/>
            <person name="Gabaldon T."/>
        </authorList>
    </citation>
    <scope>NUCLEOTIDE SEQUENCE</scope>
    <source>
        <strain evidence="2">CBS6075</strain>
    </source>
</reference>
<dbReference type="AlphaFoldDB" id="A0A9P8PE29"/>
<feature type="compositionally biased region" description="Low complexity" evidence="1">
    <location>
        <begin position="323"/>
        <end position="333"/>
    </location>
</feature>
<feature type="compositionally biased region" description="Basic residues" evidence="1">
    <location>
        <begin position="238"/>
        <end position="257"/>
    </location>
</feature>
<comment type="caution">
    <text evidence="2">The sequence shown here is derived from an EMBL/GenBank/DDBJ whole genome shotgun (WGS) entry which is preliminary data.</text>
</comment>
<gene>
    <name evidence="2" type="ORF">OGAPHI_001083</name>
</gene>
<feature type="region of interest" description="Disordered" evidence="1">
    <location>
        <begin position="233"/>
        <end position="257"/>
    </location>
</feature>
<organism evidence="2 3">
    <name type="scientific">Ogataea philodendri</name>
    <dbReference type="NCBI Taxonomy" id="1378263"/>
    <lineage>
        <taxon>Eukaryota</taxon>
        <taxon>Fungi</taxon>
        <taxon>Dikarya</taxon>
        <taxon>Ascomycota</taxon>
        <taxon>Saccharomycotina</taxon>
        <taxon>Pichiomycetes</taxon>
        <taxon>Pichiales</taxon>
        <taxon>Pichiaceae</taxon>
        <taxon>Ogataea</taxon>
    </lineage>
</organism>
<accession>A0A9P8PE29</accession>
<evidence type="ECO:0000313" key="3">
    <source>
        <dbReference type="Proteomes" id="UP000769157"/>
    </source>
</evidence>
<dbReference type="EMBL" id="JAEUBE010000087">
    <property type="protein sequence ID" value="KAH3670568.1"/>
    <property type="molecule type" value="Genomic_DNA"/>
</dbReference>
<feature type="region of interest" description="Disordered" evidence="1">
    <location>
        <begin position="294"/>
        <end position="379"/>
    </location>
</feature>